<sequence length="146" mass="17305">MVFDTRHKSLTKDKIIANEVSRNLLKWLSHPGYLQSKSLMLFRRRIEFSGVILGDRRVGYNNKPLSEMTLLPCFSSCQFHEKQIFISYIVLHFTSPCRHFSKGDFRNELHLYNNGTLISRVFIECTVRMLYEFFGRRVDFLFRSVA</sequence>
<gene>
    <name evidence="1" type="ORF">CEXT_273711</name>
</gene>
<dbReference type="AlphaFoldDB" id="A0AAV4PHD9"/>
<evidence type="ECO:0000313" key="1">
    <source>
        <dbReference type="EMBL" id="GIX95339.1"/>
    </source>
</evidence>
<dbReference type="Proteomes" id="UP001054945">
    <property type="component" value="Unassembled WGS sequence"/>
</dbReference>
<evidence type="ECO:0000313" key="2">
    <source>
        <dbReference type="Proteomes" id="UP001054945"/>
    </source>
</evidence>
<proteinExistence type="predicted"/>
<organism evidence="1 2">
    <name type="scientific">Caerostris extrusa</name>
    <name type="common">Bark spider</name>
    <name type="synonym">Caerostris bankana</name>
    <dbReference type="NCBI Taxonomy" id="172846"/>
    <lineage>
        <taxon>Eukaryota</taxon>
        <taxon>Metazoa</taxon>
        <taxon>Ecdysozoa</taxon>
        <taxon>Arthropoda</taxon>
        <taxon>Chelicerata</taxon>
        <taxon>Arachnida</taxon>
        <taxon>Araneae</taxon>
        <taxon>Araneomorphae</taxon>
        <taxon>Entelegynae</taxon>
        <taxon>Araneoidea</taxon>
        <taxon>Araneidae</taxon>
        <taxon>Caerostris</taxon>
    </lineage>
</organism>
<comment type="caution">
    <text evidence="1">The sequence shown here is derived from an EMBL/GenBank/DDBJ whole genome shotgun (WGS) entry which is preliminary data.</text>
</comment>
<protein>
    <recommendedName>
        <fullName evidence="3">Maturase K</fullName>
    </recommendedName>
</protein>
<evidence type="ECO:0008006" key="3">
    <source>
        <dbReference type="Google" id="ProtNLM"/>
    </source>
</evidence>
<keyword evidence="2" id="KW-1185">Reference proteome</keyword>
<accession>A0AAV4PHD9</accession>
<name>A0AAV4PHD9_CAEEX</name>
<dbReference type="EMBL" id="BPLR01004496">
    <property type="protein sequence ID" value="GIX95339.1"/>
    <property type="molecule type" value="Genomic_DNA"/>
</dbReference>
<reference evidence="1 2" key="1">
    <citation type="submission" date="2021-06" db="EMBL/GenBank/DDBJ databases">
        <title>Caerostris extrusa draft genome.</title>
        <authorList>
            <person name="Kono N."/>
            <person name="Arakawa K."/>
        </authorList>
    </citation>
    <scope>NUCLEOTIDE SEQUENCE [LARGE SCALE GENOMIC DNA]</scope>
</reference>